<accession>A0A1B7WZU9</accession>
<name>A0A1B7WZU9_APHFL</name>
<dbReference type="EMBL" id="LJOW01000096">
    <property type="protein sequence ID" value="OBQ42590.1"/>
    <property type="molecule type" value="Genomic_DNA"/>
</dbReference>
<evidence type="ECO:0000313" key="3">
    <source>
        <dbReference type="Proteomes" id="UP000092093"/>
    </source>
</evidence>
<sequence>MRRWLGCLLFVPTLAFAAAIATMPNEGGGKIVLTDDICKVDGKVYNKLNRAYNYTTSGHSSEGCFYVEDETVVVIWNSSVGVRTMRYPAENFTLINRKQSGSRFGT</sequence>
<organism evidence="2 3">
    <name type="scientific">Aphanizomenon flos-aquae WA102</name>
    <dbReference type="NCBI Taxonomy" id="1710896"/>
    <lineage>
        <taxon>Bacteria</taxon>
        <taxon>Bacillati</taxon>
        <taxon>Cyanobacteriota</taxon>
        <taxon>Cyanophyceae</taxon>
        <taxon>Nostocales</taxon>
        <taxon>Aphanizomenonaceae</taxon>
        <taxon>Aphanizomenon</taxon>
    </lineage>
</organism>
<gene>
    <name evidence="2" type="ORF">AN484_16820</name>
</gene>
<dbReference type="Proteomes" id="UP000092093">
    <property type="component" value="Unassembled WGS sequence"/>
</dbReference>
<proteinExistence type="predicted"/>
<evidence type="ECO:0000313" key="2">
    <source>
        <dbReference type="EMBL" id="OBQ42590.1"/>
    </source>
</evidence>
<evidence type="ECO:0000256" key="1">
    <source>
        <dbReference type="SAM" id="SignalP"/>
    </source>
</evidence>
<reference evidence="2 3" key="1">
    <citation type="submission" date="2015-09" db="EMBL/GenBank/DDBJ databases">
        <title>Aphanizomenon flos-aquae WA102.</title>
        <authorList>
            <person name="Driscoll C."/>
        </authorList>
    </citation>
    <scope>NUCLEOTIDE SEQUENCE [LARGE SCALE GENOMIC DNA]</scope>
    <source>
        <strain evidence="2">WA102</strain>
    </source>
</reference>
<dbReference type="AlphaFoldDB" id="A0A1B7WZU9"/>
<protein>
    <submittedName>
        <fullName evidence="2">Uncharacterized protein</fullName>
    </submittedName>
</protein>
<feature type="signal peptide" evidence="1">
    <location>
        <begin position="1"/>
        <end position="17"/>
    </location>
</feature>
<comment type="caution">
    <text evidence="2">The sequence shown here is derived from an EMBL/GenBank/DDBJ whole genome shotgun (WGS) entry which is preliminary data.</text>
</comment>
<feature type="chain" id="PRO_5008600336" evidence="1">
    <location>
        <begin position="18"/>
        <end position="106"/>
    </location>
</feature>
<keyword evidence="1" id="KW-0732">Signal</keyword>